<evidence type="ECO:0000313" key="2">
    <source>
        <dbReference type="EMBL" id="KMU90896.1"/>
    </source>
</evidence>
<sequence length="187" mass="20413">MMDSLRKLVRRADGSNDEETELSSTTVNLLITLLVLVLLELLWSAPSLSSARNVAPRRMPVYPCTTNIPTALDITVSSPSPRLPTAAGLSPSTSLMRREIWSTTPPSPPSSPVPEIRITFPEEEDTNGTRRPGSVVVVRIGEKGGIGLEPYTESLPPYQANSSDRFQSLDLDRMGGLKDKCDSKQYS</sequence>
<gene>
    <name evidence="2" type="ORF">CIHG_08552</name>
</gene>
<accession>A0A0J8S237</accession>
<feature type="region of interest" description="Disordered" evidence="1">
    <location>
        <begin position="1"/>
        <end position="22"/>
    </location>
</feature>
<dbReference type="EMBL" id="DS017027">
    <property type="protein sequence ID" value="KMU90896.1"/>
    <property type="molecule type" value="Genomic_DNA"/>
</dbReference>
<protein>
    <submittedName>
        <fullName evidence="2">Uncharacterized protein</fullName>
    </submittedName>
</protein>
<dbReference type="AlphaFoldDB" id="A0A0J8S237"/>
<proteinExistence type="predicted"/>
<feature type="compositionally biased region" description="Basic and acidic residues" evidence="1">
    <location>
        <begin position="170"/>
        <end position="187"/>
    </location>
</feature>
<reference evidence="3" key="1">
    <citation type="journal article" date="2010" name="Genome Res.">
        <title>Population genomic sequencing of Coccidioides fungi reveals recent hybridization and transposon control.</title>
        <authorList>
            <person name="Neafsey D.E."/>
            <person name="Barker B.M."/>
            <person name="Sharpton T.J."/>
            <person name="Stajich J.E."/>
            <person name="Park D.J."/>
            <person name="Whiston E."/>
            <person name="Hung C.-Y."/>
            <person name="McMahan C."/>
            <person name="White J."/>
            <person name="Sykes S."/>
            <person name="Heiman D."/>
            <person name="Young S."/>
            <person name="Zeng Q."/>
            <person name="Abouelleil A."/>
            <person name="Aftuck L."/>
            <person name="Bessette D."/>
            <person name="Brown A."/>
            <person name="FitzGerald M."/>
            <person name="Lui A."/>
            <person name="Macdonald J.P."/>
            <person name="Priest M."/>
            <person name="Orbach M.J."/>
            <person name="Galgiani J.N."/>
            <person name="Kirkland T.N."/>
            <person name="Cole G.T."/>
            <person name="Birren B.W."/>
            <person name="Henn M.R."/>
            <person name="Taylor J.W."/>
            <person name="Rounsley S.D."/>
        </authorList>
    </citation>
    <scope>NUCLEOTIDE SEQUENCE [LARGE SCALE GENOMIC DNA]</scope>
    <source>
        <strain evidence="3">H538.4</strain>
    </source>
</reference>
<organism evidence="2 3">
    <name type="scientific">Coccidioides immitis H538.4</name>
    <dbReference type="NCBI Taxonomy" id="396776"/>
    <lineage>
        <taxon>Eukaryota</taxon>
        <taxon>Fungi</taxon>
        <taxon>Dikarya</taxon>
        <taxon>Ascomycota</taxon>
        <taxon>Pezizomycotina</taxon>
        <taxon>Eurotiomycetes</taxon>
        <taxon>Eurotiomycetidae</taxon>
        <taxon>Onygenales</taxon>
        <taxon>Onygenaceae</taxon>
        <taxon>Coccidioides</taxon>
    </lineage>
</organism>
<dbReference type="Proteomes" id="UP000054563">
    <property type="component" value="Unassembled WGS sequence"/>
</dbReference>
<dbReference type="OrthoDB" id="5388417at2759"/>
<evidence type="ECO:0000313" key="3">
    <source>
        <dbReference type="Proteomes" id="UP000054563"/>
    </source>
</evidence>
<dbReference type="VEuPathDB" id="FungiDB:CIHG_08552"/>
<name>A0A0J8S237_COCIT</name>
<evidence type="ECO:0000256" key="1">
    <source>
        <dbReference type="SAM" id="MobiDB-lite"/>
    </source>
</evidence>
<feature type="region of interest" description="Disordered" evidence="1">
    <location>
        <begin position="146"/>
        <end position="187"/>
    </location>
</feature>
<feature type="compositionally biased region" description="Basic and acidic residues" evidence="1">
    <location>
        <begin position="1"/>
        <end position="14"/>
    </location>
</feature>